<dbReference type="Pfam" id="PF09072">
    <property type="entry name" value="TMA7"/>
    <property type="match status" value="1"/>
</dbReference>
<protein>
    <recommendedName>
        <fullName evidence="4">Translation machinery-associated protein 7 homolog</fullName>
    </recommendedName>
</protein>
<reference evidence="2 3" key="1">
    <citation type="journal article" date="2008" name="Nature">
        <title>The Trichoplax genome and the nature of placozoans.</title>
        <authorList>
            <person name="Srivastava M."/>
            <person name="Begovic E."/>
            <person name="Chapman J."/>
            <person name="Putnam N.H."/>
            <person name="Hellsten U."/>
            <person name="Kawashima T."/>
            <person name="Kuo A."/>
            <person name="Mitros T."/>
            <person name="Salamov A."/>
            <person name="Carpenter M.L."/>
            <person name="Signorovitch A.Y."/>
            <person name="Moreno M.A."/>
            <person name="Kamm K."/>
            <person name="Grimwood J."/>
            <person name="Schmutz J."/>
            <person name="Shapiro H."/>
            <person name="Grigoriev I.V."/>
            <person name="Buss L.W."/>
            <person name="Schierwater B."/>
            <person name="Dellaporta S.L."/>
            <person name="Rokhsar D.S."/>
        </authorList>
    </citation>
    <scope>NUCLEOTIDE SEQUENCE [LARGE SCALE GENOMIC DNA]</scope>
    <source>
        <strain evidence="2 3">Grell-BS-1999</strain>
    </source>
</reference>
<dbReference type="CTD" id="6749383"/>
<dbReference type="AlphaFoldDB" id="B3RI68"/>
<evidence type="ECO:0000256" key="1">
    <source>
        <dbReference type="SAM" id="MobiDB-lite"/>
    </source>
</evidence>
<keyword evidence="3" id="KW-1185">Reference proteome</keyword>
<name>B3RI68_TRIAD</name>
<gene>
    <name evidence="2" type="ORF">TRIADDRAFT_63539</name>
</gene>
<evidence type="ECO:0000313" key="2">
    <source>
        <dbReference type="EMBL" id="EDV28966.1"/>
    </source>
</evidence>
<feature type="compositionally biased region" description="Basic and acidic residues" evidence="1">
    <location>
        <begin position="27"/>
        <end position="45"/>
    </location>
</feature>
<dbReference type="KEGG" id="tad:TRIADDRAFT_63539"/>
<dbReference type="InterPro" id="IPR015157">
    <property type="entry name" value="TMA7"/>
</dbReference>
<dbReference type="EMBL" id="DS985241">
    <property type="protein sequence ID" value="EDV28966.1"/>
    <property type="molecule type" value="Genomic_DNA"/>
</dbReference>
<dbReference type="FunCoup" id="B3RI68">
    <property type="interactions" value="75"/>
</dbReference>
<evidence type="ECO:0008006" key="4">
    <source>
        <dbReference type="Google" id="ProtNLM"/>
    </source>
</evidence>
<dbReference type="HOGENOM" id="CLU_2226545_0_0_1"/>
<dbReference type="GeneID" id="6749383"/>
<sequence length="106" mass="11832">MPGREGGKKKPLKQPKKDSKDMDEDEAARKQQLREEKKKLDEAKAKASQRGPFGGPGLKKSGKNYIAYTAICALKDPKIDLMIVRYIIDTGVTNSKQIEILRDSSL</sequence>
<dbReference type="STRING" id="10228.B3RI68"/>
<dbReference type="eggNOG" id="KOG4766">
    <property type="taxonomic scope" value="Eukaryota"/>
</dbReference>
<accession>B3RI68</accession>
<dbReference type="Proteomes" id="UP000009022">
    <property type="component" value="Unassembled WGS sequence"/>
</dbReference>
<proteinExistence type="predicted"/>
<evidence type="ECO:0000313" key="3">
    <source>
        <dbReference type="Proteomes" id="UP000009022"/>
    </source>
</evidence>
<feature type="region of interest" description="Disordered" evidence="1">
    <location>
        <begin position="1"/>
        <end position="61"/>
    </location>
</feature>
<dbReference type="PANTHER" id="PTHR28632">
    <property type="entry name" value="TRANSLATION MACHINERY-ASSOCIATED PROTEIN 7"/>
    <property type="match status" value="1"/>
</dbReference>
<organism evidence="2 3">
    <name type="scientific">Trichoplax adhaerens</name>
    <name type="common">Trichoplax reptans</name>
    <dbReference type="NCBI Taxonomy" id="10228"/>
    <lineage>
        <taxon>Eukaryota</taxon>
        <taxon>Metazoa</taxon>
        <taxon>Placozoa</taxon>
        <taxon>Uniplacotomia</taxon>
        <taxon>Trichoplacea</taxon>
        <taxon>Trichoplacidae</taxon>
        <taxon>Trichoplax</taxon>
    </lineage>
</organism>
<dbReference type="RefSeq" id="XP_002108168.1">
    <property type="nucleotide sequence ID" value="XM_002108132.1"/>
</dbReference>
<dbReference type="InParanoid" id="B3RI68"/>